<dbReference type="Proteomes" id="UP000799421">
    <property type="component" value="Unassembled WGS sequence"/>
</dbReference>
<proteinExistence type="predicted"/>
<keyword evidence="2" id="KW-1185">Reference proteome</keyword>
<organism evidence="1 2">
    <name type="scientific">Piedraia hortae CBS 480.64</name>
    <dbReference type="NCBI Taxonomy" id="1314780"/>
    <lineage>
        <taxon>Eukaryota</taxon>
        <taxon>Fungi</taxon>
        <taxon>Dikarya</taxon>
        <taxon>Ascomycota</taxon>
        <taxon>Pezizomycotina</taxon>
        <taxon>Dothideomycetes</taxon>
        <taxon>Dothideomycetidae</taxon>
        <taxon>Capnodiales</taxon>
        <taxon>Piedraiaceae</taxon>
        <taxon>Piedraia</taxon>
    </lineage>
</organism>
<accession>A0A6A7BPT7</accession>
<protein>
    <submittedName>
        <fullName evidence="1">Uncharacterized protein</fullName>
    </submittedName>
</protein>
<reference evidence="1" key="1">
    <citation type="journal article" date="2020" name="Stud. Mycol.">
        <title>101 Dothideomycetes genomes: a test case for predicting lifestyles and emergence of pathogens.</title>
        <authorList>
            <person name="Haridas S."/>
            <person name="Albert R."/>
            <person name="Binder M."/>
            <person name="Bloem J."/>
            <person name="Labutti K."/>
            <person name="Salamov A."/>
            <person name="Andreopoulos B."/>
            <person name="Baker S."/>
            <person name="Barry K."/>
            <person name="Bills G."/>
            <person name="Bluhm B."/>
            <person name="Cannon C."/>
            <person name="Castanera R."/>
            <person name="Culley D."/>
            <person name="Daum C."/>
            <person name="Ezra D."/>
            <person name="Gonzalez J."/>
            <person name="Henrissat B."/>
            <person name="Kuo A."/>
            <person name="Liang C."/>
            <person name="Lipzen A."/>
            <person name="Lutzoni F."/>
            <person name="Magnuson J."/>
            <person name="Mondo S."/>
            <person name="Nolan M."/>
            <person name="Ohm R."/>
            <person name="Pangilinan J."/>
            <person name="Park H.-J."/>
            <person name="Ramirez L."/>
            <person name="Alfaro M."/>
            <person name="Sun H."/>
            <person name="Tritt A."/>
            <person name="Yoshinaga Y."/>
            <person name="Zwiers L.-H."/>
            <person name="Turgeon B."/>
            <person name="Goodwin S."/>
            <person name="Spatafora J."/>
            <person name="Crous P."/>
            <person name="Grigoriev I."/>
        </authorList>
    </citation>
    <scope>NUCLEOTIDE SEQUENCE</scope>
    <source>
        <strain evidence="1">CBS 480.64</strain>
    </source>
</reference>
<sequence length="152" mass="17081">MTQAVRANCGLECIAAMSLALADKRLFAQATFAHSVVSTSALSLIFPRSVRLNSSHFLRSSLNCLESGIEVTLLRKCLLGHEIASVRTPLSASAAFFNEFSFSLVSRLSARRSWYWWLRLLSQTILWTTRWLKTPSFPSVNLAIDRRQGEFP</sequence>
<name>A0A6A7BPT7_9PEZI</name>
<evidence type="ECO:0000313" key="1">
    <source>
        <dbReference type="EMBL" id="KAF2857350.1"/>
    </source>
</evidence>
<dbReference type="EMBL" id="MU006048">
    <property type="protein sequence ID" value="KAF2857350.1"/>
    <property type="molecule type" value="Genomic_DNA"/>
</dbReference>
<dbReference type="AlphaFoldDB" id="A0A6A7BPT7"/>
<gene>
    <name evidence="1" type="ORF">K470DRAFT_177511</name>
</gene>
<evidence type="ECO:0000313" key="2">
    <source>
        <dbReference type="Proteomes" id="UP000799421"/>
    </source>
</evidence>